<dbReference type="SUPFAM" id="SSF54593">
    <property type="entry name" value="Glyoxalase/Bleomycin resistance protein/Dihydroxybiphenyl dioxygenase"/>
    <property type="match status" value="2"/>
</dbReference>
<dbReference type="PANTHER" id="PTHR33993">
    <property type="entry name" value="GLYOXALASE-RELATED"/>
    <property type="match status" value="1"/>
</dbReference>
<evidence type="ECO:0000313" key="4">
    <source>
        <dbReference type="Proteomes" id="UP001552521"/>
    </source>
</evidence>
<protein>
    <submittedName>
        <fullName evidence="3">VOC family protein</fullName>
    </submittedName>
</protein>
<feature type="domain" description="VOC" evidence="2">
    <location>
        <begin position="141"/>
        <end position="262"/>
    </location>
</feature>
<dbReference type="InterPro" id="IPR037523">
    <property type="entry name" value="VOC_core"/>
</dbReference>
<dbReference type="InterPro" id="IPR029068">
    <property type="entry name" value="Glyas_Bleomycin-R_OHBP_Dase"/>
</dbReference>
<feature type="region of interest" description="Disordered" evidence="1">
    <location>
        <begin position="262"/>
        <end position="307"/>
    </location>
</feature>
<dbReference type="PANTHER" id="PTHR33993:SF10">
    <property type="entry name" value="CONSERVED PROTEIN"/>
    <property type="match status" value="1"/>
</dbReference>
<dbReference type="EMBL" id="JBFAQK010000081">
    <property type="protein sequence ID" value="MEV4685493.1"/>
    <property type="molecule type" value="Genomic_DNA"/>
</dbReference>
<dbReference type="Proteomes" id="UP001552521">
    <property type="component" value="Unassembled WGS sequence"/>
</dbReference>
<evidence type="ECO:0000259" key="2">
    <source>
        <dbReference type="PROSITE" id="PS51819"/>
    </source>
</evidence>
<dbReference type="InterPro" id="IPR004360">
    <property type="entry name" value="Glyas_Fos-R_dOase_dom"/>
</dbReference>
<reference evidence="3 4" key="1">
    <citation type="submission" date="2024-06" db="EMBL/GenBank/DDBJ databases">
        <title>The Natural Products Discovery Center: Release of the First 8490 Sequenced Strains for Exploring Actinobacteria Biosynthetic Diversity.</title>
        <authorList>
            <person name="Kalkreuter E."/>
            <person name="Kautsar S.A."/>
            <person name="Yang D."/>
            <person name="Bader C.D."/>
            <person name="Teijaro C.N."/>
            <person name="Fluegel L."/>
            <person name="Davis C.M."/>
            <person name="Simpson J.R."/>
            <person name="Lauterbach L."/>
            <person name="Steele A.D."/>
            <person name="Gui C."/>
            <person name="Meng S."/>
            <person name="Li G."/>
            <person name="Viehrig K."/>
            <person name="Ye F."/>
            <person name="Su P."/>
            <person name="Kiefer A.F."/>
            <person name="Nichols A."/>
            <person name="Cepeda A.J."/>
            <person name="Yan W."/>
            <person name="Fan B."/>
            <person name="Jiang Y."/>
            <person name="Adhikari A."/>
            <person name="Zheng C.-J."/>
            <person name="Schuster L."/>
            <person name="Cowan T.M."/>
            <person name="Smanski M.J."/>
            <person name="Chevrette M.G."/>
            <person name="De Carvalho L.P.S."/>
            <person name="Shen B."/>
        </authorList>
    </citation>
    <scope>NUCLEOTIDE SEQUENCE [LARGE SCALE GENOMIC DNA]</scope>
    <source>
        <strain evidence="3 4">NPDC049344</strain>
    </source>
</reference>
<organism evidence="3 4">
    <name type="scientific">Streptomyces kurssanovii</name>
    <dbReference type="NCBI Taxonomy" id="67312"/>
    <lineage>
        <taxon>Bacteria</taxon>
        <taxon>Bacillati</taxon>
        <taxon>Actinomycetota</taxon>
        <taxon>Actinomycetes</taxon>
        <taxon>Kitasatosporales</taxon>
        <taxon>Streptomycetaceae</taxon>
        <taxon>Streptomyces</taxon>
    </lineage>
</organism>
<proteinExistence type="predicted"/>
<accession>A0ABV3I3T9</accession>
<evidence type="ECO:0000313" key="3">
    <source>
        <dbReference type="EMBL" id="MEV4685493.1"/>
    </source>
</evidence>
<dbReference type="Gene3D" id="3.10.180.10">
    <property type="entry name" value="2,3-Dihydroxybiphenyl 1,2-Dioxygenase, domain 1"/>
    <property type="match status" value="2"/>
</dbReference>
<dbReference type="CDD" id="cd07247">
    <property type="entry name" value="SgaA_N_like"/>
    <property type="match status" value="2"/>
</dbReference>
<dbReference type="InterPro" id="IPR052164">
    <property type="entry name" value="Anthracycline_SecMetBiosynth"/>
</dbReference>
<evidence type="ECO:0000256" key="1">
    <source>
        <dbReference type="SAM" id="MobiDB-lite"/>
    </source>
</evidence>
<dbReference type="PROSITE" id="PS51819">
    <property type="entry name" value="VOC"/>
    <property type="match status" value="2"/>
</dbReference>
<feature type="domain" description="VOC" evidence="2">
    <location>
        <begin position="8"/>
        <end position="127"/>
    </location>
</feature>
<name>A0ABV3I3T9_9ACTN</name>
<keyword evidence="4" id="KW-1185">Reference proteome</keyword>
<dbReference type="Pfam" id="PF00903">
    <property type="entry name" value="Glyoxalase"/>
    <property type="match status" value="2"/>
</dbReference>
<dbReference type="RefSeq" id="WP_364601078.1">
    <property type="nucleotide sequence ID" value="NZ_JBFAQK010000081.1"/>
</dbReference>
<comment type="caution">
    <text evidence="3">The sequence shown here is derived from an EMBL/GenBank/DDBJ whole genome shotgun (WGS) entry which is preliminary data.</text>
</comment>
<sequence length="307" mass="32481">MAAFAEGTPCWVDASLPDVEAGKRFYGELFGWTFSERGGGNVPGGVRGRYADAFSDGRLVGALTPKRDGRMPTVWGVYFATPDAAALGRRIADHGGRLINDPLPVDSAGISAVAADPGGAVFGLWQAGTRQGFEKQGEPNSFCWTEVYTRDHERADDFYESVFHFQGTDLTGTMAGFRMWSPAGTEPGENTAVGGRSTITDEFPPEMPDHFLVYFCVTDCDATAESVVRLGGRVRTVPSDTPYGRIAVVGDNQGATFAVLAEPDRSDAPGGTREAASGGTRPESGTGGTHRPGREPSEEDGEAAKSA</sequence>
<gene>
    <name evidence="3" type="ORF">AB0K36_32540</name>
</gene>